<dbReference type="Pfam" id="PF00725">
    <property type="entry name" value="3HCDH"/>
    <property type="match status" value="1"/>
</dbReference>
<evidence type="ECO:0000313" key="8">
    <source>
        <dbReference type="Proteomes" id="UP000679749"/>
    </source>
</evidence>
<dbReference type="Pfam" id="PF02737">
    <property type="entry name" value="3HCDH_N"/>
    <property type="match status" value="1"/>
</dbReference>
<dbReference type="InterPro" id="IPR006108">
    <property type="entry name" value="3HC_DH_C"/>
</dbReference>
<comment type="caution">
    <text evidence="7">The sequence shown here is derived from an EMBL/GenBank/DDBJ whole genome shotgun (WGS) entry which is preliminary data.</text>
</comment>
<dbReference type="Proteomes" id="UP000679749">
    <property type="component" value="Unassembled WGS sequence"/>
</dbReference>
<keyword evidence="8" id="KW-1185">Reference proteome</keyword>
<keyword evidence="3" id="KW-0560">Oxidoreductase</keyword>
<evidence type="ECO:0000256" key="4">
    <source>
        <dbReference type="PIRSR" id="PIRSR000105-1"/>
    </source>
</evidence>
<comment type="pathway">
    <text evidence="1">Lipid metabolism; butanoate metabolism.</text>
</comment>
<feature type="domain" description="3-hydroxyacyl-CoA dehydrogenase C-terminal" evidence="5">
    <location>
        <begin position="187"/>
        <end position="285"/>
    </location>
</feature>
<proteinExistence type="inferred from homology"/>
<evidence type="ECO:0000256" key="3">
    <source>
        <dbReference type="ARBA" id="ARBA00023002"/>
    </source>
</evidence>
<feature type="domain" description="3-hydroxyacyl-CoA dehydrogenase NAD binding" evidence="6">
    <location>
        <begin position="5"/>
        <end position="184"/>
    </location>
</feature>
<organism evidence="7 8">
    <name type="scientific">Neobacillus rhizophilus</name>
    <dbReference type="NCBI Taxonomy" id="2833579"/>
    <lineage>
        <taxon>Bacteria</taxon>
        <taxon>Bacillati</taxon>
        <taxon>Bacillota</taxon>
        <taxon>Bacilli</taxon>
        <taxon>Bacillales</taxon>
        <taxon>Bacillaceae</taxon>
        <taxon>Neobacillus</taxon>
    </lineage>
</organism>
<comment type="similarity">
    <text evidence="2">Belongs to the 3-hydroxyacyl-CoA dehydrogenase family.</text>
</comment>
<dbReference type="EMBL" id="JAGYPF010000002">
    <property type="protein sequence ID" value="MBS4212892.1"/>
    <property type="molecule type" value="Genomic_DNA"/>
</dbReference>
<dbReference type="SUPFAM" id="SSF48179">
    <property type="entry name" value="6-phosphogluconate dehydrogenase C-terminal domain-like"/>
    <property type="match status" value="1"/>
</dbReference>
<dbReference type="InterPro" id="IPR006176">
    <property type="entry name" value="3-OHacyl-CoA_DH_NAD-bd"/>
</dbReference>
<dbReference type="SUPFAM" id="SSF51735">
    <property type="entry name" value="NAD(P)-binding Rossmann-fold domains"/>
    <property type="match status" value="1"/>
</dbReference>
<name>A0A942YUG1_9BACI</name>
<evidence type="ECO:0000259" key="6">
    <source>
        <dbReference type="Pfam" id="PF02737"/>
    </source>
</evidence>
<dbReference type="InterPro" id="IPR022694">
    <property type="entry name" value="3-OHacyl-CoA_DH"/>
</dbReference>
<dbReference type="GO" id="GO:0016616">
    <property type="term" value="F:oxidoreductase activity, acting on the CH-OH group of donors, NAD or NADP as acceptor"/>
    <property type="evidence" value="ECO:0007669"/>
    <property type="project" value="InterPro"/>
</dbReference>
<sequence length="310" mass="35261">MEDRKITVVGAGTMGRGIAQLLAQHYVNVHMVEQNQTILGEAKEKIRGQYEILREYEFITEHEMNEALGRISLSDSLQDAQNSWMVIEAIPEVLELKQTLFQTLEEFCGPATIFATNTSGLSINQISVQLMHRERFIGTHFFMPAAIIPLVEVIRGDETSNQVCDEVMQFFKKIHKEPVLIQKDIPGFIGNRIQHAMAREAISLLEEGIATAEEIDTVVRWSLGVRLLFTGPLEQRDLNGLDVHHHIASYLYKDLENRTEPSRLLSEKVQNGELGTKTGKGFYDWDKDSQAAALQMKNAQLLQLMKWIRK</sequence>
<dbReference type="InterPro" id="IPR013328">
    <property type="entry name" value="6PGD_dom2"/>
</dbReference>
<dbReference type="PANTHER" id="PTHR48075:SF5">
    <property type="entry name" value="3-HYDROXYBUTYRYL-COA DEHYDROGENASE"/>
    <property type="match status" value="1"/>
</dbReference>
<dbReference type="Gene3D" id="3.40.50.720">
    <property type="entry name" value="NAD(P)-binding Rossmann-like Domain"/>
    <property type="match status" value="1"/>
</dbReference>
<evidence type="ECO:0000259" key="5">
    <source>
        <dbReference type="Pfam" id="PF00725"/>
    </source>
</evidence>
<evidence type="ECO:0000313" key="7">
    <source>
        <dbReference type="EMBL" id="MBS4212892.1"/>
    </source>
</evidence>
<protein>
    <submittedName>
        <fullName evidence="7">3-hydroxyacyl-CoA dehydrogenase family protein</fullName>
    </submittedName>
</protein>
<dbReference type="GO" id="GO:0006631">
    <property type="term" value="P:fatty acid metabolic process"/>
    <property type="evidence" value="ECO:0007669"/>
    <property type="project" value="InterPro"/>
</dbReference>
<reference evidence="7" key="1">
    <citation type="submission" date="2021-05" db="EMBL/GenBank/DDBJ databases">
        <title>Novel Bacillus species.</title>
        <authorList>
            <person name="Liu G."/>
        </authorList>
    </citation>
    <scope>NUCLEOTIDE SEQUENCE</scope>
    <source>
        <strain evidence="7">FJAT-49825</strain>
    </source>
</reference>
<dbReference type="InterPro" id="IPR008927">
    <property type="entry name" value="6-PGluconate_DH-like_C_sf"/>
</dbReference>
<dbReference type="PIRSF" id="PIRSF000105">
    <property type="entry name" value="HCDH"/>
    <property type="match status" value="1"/>
</dbReference>
<dbReference type="Gene3D" id="1.10.1040.10">
    <property type="entry name" value="N-(1-d-carboxylethyl)-l-norvaline Dehydrogenase, domain 2"/>
    <property type="match status" value="1"/>
</dbReference>
<evidence type="ECO:0000256" key="2">
    <source>
        <dbReference type="ARBA" id="ARBA00009463"/>
    </source>
</evidence>
<accession>A0A942YUG1</accession>
<dbReference type="AlphaFoldDB" id="A0A942YUG1"/>
<gene>
    <name evidence="7" type="ORF">KHA99_10590</name>
</gene>
<dbReference type="PANTHER" id="PTHR48075">
    <property type="entry name" value="3-HYDROXYACYL-COA DEHYDROGENASE FAMILY PROTEIN"/>
    <property type="match status" value="1"/>
</dbReference>
<dbReference type="RefSeq" id="WP_213117413.1">
    <property type="nucleotide sequence ID" value="NZ_JAGYPF010000002.1"/>
</dbReference>
<dbReference type="InterPro" id="IPR036291">
    <property type="entry name" value="NAD(P)-bd_dom_sf"/>
</dbReference>
<evidence type="ECO:0000256" key="1">
    <source>
        <dbReference type="ARBA" id="ARBA00005086"/>
    </source>
</evidence>
<feature type="site" description="Important for catalytic activity" evidence="4">
    <location>
        <position position="140"/>
    </location>
</feature>
<dbReference type="FunFam" id="3.40.50.720:FF:000009">
    <property type="entry name" value="Fatty oxidation complex, alpha subunit"/>
    <property type="match status" value="1"/>
</dbReference>
<dbReference type="GO" id="GO:0070403">
    <property type="term" value="F:NAD+ binding"/>
    <property type="evidence" value="ECO:0007669"/>
    <property type="project" value="InterPro"/>
</dbReference>